<sequence length="344" mass="37916">MTNSLILPVFLLFSSIASPVFAQYSGGYDIIEICKQTPETTAWGEYLENNPDIYNQYYADLRDKSIFIPSNQALKKFASQKNYTIQERSNAFVDQSLFVGDMVDPSKYINTLGDRKTSTARQNRRADTASNGEGEAITLRTAAKGINLRNIFIGMIFGDSSEDSKRLKERSFEHAPDPAPPGITISTGLGKKSHVLFGSLKALQGILWVIDSVFEFPELVSDSLKHMDEVADFGSAVESNGLTEKYDTADQITMFVPIDGSYNSSCSCSITAAAVEAHVVYGAALYNSILLDGTEFQTCQGKKLKITVQDGEKYVNGVRIVLSDAITLNGVIHTIERVRYFDNL</sequence>
<dbReference type="InterPro" id="IPR050904">
    <property type="entry name" value="Adhesion/Biosynth-related"/>
</dbReference>
<organism evidence="3 4">
    <name type="scientific">Morchella conica CCBAS932</name>
    <dbReference type="NCBI Taxonomy" id="1392247"/>
    <lineage>
        <taxon>Eukaryota</taxon>
        <taxon>Fungi</taxon>
        <taxon>Dikarya</taxon>
        <taxon>Ascomycota</taxon>
        <taxon>Pezizomycotina</taxon>
        <taxon>Pezizomycetes</taxon>
        <taxon>Pezizales</taxon>
        <taxon>Morchellaceae</taxon>
        <taxon>Morchella</taxon>
    </lineage>
</organism>
<feature type="chain" id="PRO_5018225996" description="FAS1 domain-containing protein" evidence="1">
    <location>
        <begin position="23"/>
        <end position="344"/>
    </location>
</feature>
<accession>A0A3N4KDK0</accession>
<dbReference type="PROSITE" id="PS50213">
    <property type="entry name" value="FAS1"/>
    <property type="match status" value="1"/>
</dbReference>
<protein>
    <recommendedName>
        <fullName evidence="2">FAS1 domain-containing protein</fullName>
    </recommendedName>
</protein>
<dbReference type="Proteomes" id="UP000277580">
    <property type="component" value="Unassembled WGS sequence"/>
</dbReference>
<dbReference type="InParanoid" id="A0A3N4KDK0"/>
<dbReference type="PANTHER" id="PTHR10900">
    <property type="entry name" value="PERIOSTIN-RELATED"/>
    <property type="match status" value="1"/>
</dbReference>
<feature type="domain" description="FAS1" evidence="2">
    <location>
        <begin position="217"/>
        <end position="339"/>
    </location>
</feature>
<reference evidence="3 4" key="1">
    <citation type="journal article" date="2018" name="Nat. Ecol. Evol.">
        <title>Pezizomycetes genomes reveal the molecular basis of ectomycorrhizal truffle lifestyle.</title>
        <authorList>
            <person name="Murat C."/>
            <person name="Payen T."/>
            <person name="Noel B."/>
            <person name="Kuo A."/>
            <person name="Morin E."/>
            <person name="Chen J."/>
            <person name="Kohler A."/>
            <person name="Krizsan K."/>
            <person name="Balestrini R."/>
            <person name="Da Silva C."/>
            <person name="Montanini B."/>
            <person name="Hainaut M."/>
            <person name="Levati E."/>
            <person name="Barry K.W."/>
            <person name="Belfiori B."/>
            <person name="Cichocki N."/>
            <person name="Clum A."/>
            <person name="Dockter R.B."/>
            <person name="Fauchery L."/>
            <person name="Guy J."/>
            <person name="Iotti M."/>
            <person name="Le Tacon F."/>
            <person name="Lindquist E.A."/>
            <person name="Lipzen A."/>
            <person name="Malagnac F."/>
            <person name="Mello A."/>
            <person name="Molinier V."/>
            <person name="Miyauchi S."/>
            <person name="Poulain J."/>
            <person name="Riccioni C."/>
            <person name="Rubini A."/>
            <person name="Sitrit Y."/>
            <person name="Splivallo R."/>
            <person name="Traeger S."/>
            <person name="Wang M."/>
            <person name="Zifcakova L."/>
            <person name="Wipf D."/>
            <person name="Zambonelli A."/>
            <person name="Paolocci F."/>
            <person name="Nowrousian M."/>
            <person name="Ottonello S."/>
            <person name="Baldrian P."/>
            <person name="Spatafora J.W."/>
            <person name="Henrissat B."/>
            <person name="Nagy L.G."/>
            <person name="Aury J.M."/>
            <person name="Wincker P."/>
            <person name="Grigoriev I.V."/>
            <person name="Bonfante P."/>
            <person name="Martin F.M."/>
        </authorList>
    </citation>
    <scope>NUCLEOTIDE SEQUENCE [LARGE SCALE GENOMIC DNA]</scope>
    <source>
        <strain evidence="3 4">CCBAS932</strain>
    </source>
</reference>
<evidence type="ECO:0000313" key="3">
    <source>
        <dbReference type="EMBL" id="RPB08560.1"/>
    </source>
</evidence>
<dbReference type="OrthoDB" id="286301at2759"/>
<evidence type="ECO:0000256" key="1">
    <source>
        <dbReference type="SAM" id="SignalP"/>
    </source>
</evidence>
<evidence type="ECO:0000313" key="4">
    <source>
        <dbReference type="Proteomes" id="UP000277580"/>
    </source>
</evidence>
<dbReference type="Gene3D" id="2.30.180.10">
    <property type="entry name" value="FAS1 domain"/>
    <property type="match status" value="1"/>
</dbReference>
<dbReference type="InterPro" id="IPR036378">
    <property type="entry name" value="FAS1_dom_sf"/>
</dbReference>
<dbReference type="STRING" id="1392247.A0A3N4KDK0"/>
<dbReference type="AlphaFoldDB" id="A0A3N4KDK0"/>
<proteinExistence type="predicted"/>
<keyword evidence="1" id="KW-0732">Signal</keyword>
<dbReference type="SUPFAM" id="SSF82153">
    <property type="entry name" value="FAS1 domain"/>
    <property type="match status" value="1"/>
</dbReference>
<dbReference type="InterPro" id="IPR000782">
    <property type="entry name" value="FAS1_domain"/>
</dbReference>
<evidence type="ECO:0000259" key="2">
    <source>
        <dbReference type="PROSITE" id="PS50213"/>
    </source>
</evidence>
<dbReference type="SMART" id="SM00554">
    <property type="entry name" value="FAS1"/>
    <property type="match status" value="1"/>
</dbReference>
<dbReference type="Pfam" id="PF02469">
    <property type="entry name" value="Fasciclin"/>
    <property type="match status" value="1"/>
</dbReference>
<gene>
    <name evidence="3" type="ORF">P167DRAFT_539113</name>
</gene>
<keyword evidence="4" id="KW-1185">Reference proteome</keyword>
<name>A0A3N4KDK0_9PEZI</name>
<dbReference type="PANTHER" id="PTHR10900:SF77">
    <property type="entry name" value="FI19380P1"/>
    <property type="match status" value="1"/>
</dbReference>
<feature type="signal peptide" evidence="1">
    <location>
        <begin position="1"/>
        <end position="22"/>
    </location>
</feature>
<dbReference type="EMBL" id="ML119161">
    <property type="protein sequence ID" value="RPB08560.1"/>
    <property type="molecule type" value="Genomic_DNA"/>
</dbReference>